<accession>A0A9W6W9I0</accession>
<protein>
    <submittedName>
        <fullName evidence="1">Uncharacterized protein</fullName>
    </submittedName>
</protein>
<organism evidence="1 2">
    <name type="scientific">Actinorhabdospora filicis</name>
    <dbReference type="NCBI Taxonomy" id="1785913"/>
    <lineage>
        <taxon>Bacteria</taxon>
        <taxon>Bacillati</taxon>
        <taxon>Actinomycetota</taxon>
        <taxon>Actinomycetes</taxon>
        <taxon>Micromonosporales</taxon>
        <taxon>Micromonosporaceae</taxon>
        <taxon>Actinorhabdospora</taxon>
    </lineage>
</organism>
<dbReference type="RefSeq" id="WP_285663799.1">
    <property type="nucleotide sequence ID" value="NZ_BSTX01000002.1"/>
</dbReference>
<evidence type="ECO:0000313" key="2">
    <source>
        <dbReference type="Proteomes" id="UP001165079"/>
    </source>
</evidence>
<proteinExistence type="predicted"/>
<dbReference type="Proteomes" id="UP001165079">
    <property type="component" value="Unassembled WGS sequence"/>
</dbReference>
<dbReference type="PROSITE" id="PS51257">
    <property type="entry name" value="PROKAR_LIPOPROTEIN"/>
    <property type="match status" value="1"/>
</dbReference>
<dbReference type="AlphaFoldDB" id="A0A9W6W9I0"/>
<reference evidence="1" key="1">
    <citation type="submission" date="2023-03" db="EMBL/GenBank/DDBJ databases">
        <title>Actinorhabdospora filicis NBRC 111898.</title>
        <authorList>
            <person name="Ichikawa N."/>
            <person name="Sato H."/>
            <person name="Tonouchi N."/>
        </authorList>
    </citation>
    <scope>NUCLEOTIDE SEQUENCE</scope>
    <source>
        <strain evidence="1">NBRC 111898</strain>
    </source>
</reference>
<evidence type="ECO:0000313" key="1">
    <source>
        <dbReference type="EMBL" id="GLZ78649.1"/>
    </source>
</evidence>
<sequence length="64" mass="6832">MTTPTTRLADRLLCSLVPPATAGASCRPDEFCVADASCKDTGHRTYIFTGRCTHLWGACCVPQG</sequence>
<dbReference type="EMBL" id="BSTX01000002">
    <property type="protein sequence ID" value="GLZ78649.1"/>
    <property type="molecule type" value="Genomic_DNA"/>
</dbReference>
<keyword evidence="2" id="KW-1185">Reference proteome</keyword>
<name>A0A9W6W9I0_9ACTN</name>
<gene>
    <name evidence="1" type="ORF">Afil01_34560</name>
</gene>
<comment type="caution">
    <text evidence="1">The sequence shown here is derived from an EMBL/GenBank/DDBJ whole genome shotgun (WGS) entry which is preliminary data.</text>
</comment>